<sequence>MKAIPNGLALLLLALLAAPCGAQPRAEAPDPVVALANATVVDGRGGPAQPATTVLMQGGRILGLLPEGAQLPEGAEVVDLGGRYLLPGFFETHTHLTTVDLKSGRSRVDKDLRRLLYAGVTTIRDMAGDARLLAAVERDLLLGRIEGPEIHYSALFAGPAFMALDARIGLASIGHARGTSPWQQTASADTDIEQAVARAAMTGATGIKLYVGIEAPVMRRLSDAARRRDLQVWAHGAVFPDRPIEVVRAGVDAVSHLCWLAWQDADLDPSTSIPYVHQKPPADPRPSFDPTVVDPGSPEMSALFAEMARRGTILDATYSAYDGPEGRNCAPSLMTGIARAAHRAGVAFSTGTDWFTEDDDPFPSVTVEIERLVEGGVLTPAEAITAATLNGARATGLEDTHGTIEAGKVADLVVLAANPLEDIAAIRSVVTVYKGGRAFPRSAY</sequence>
<dbReference type="RefSeq" id="WP_345294136.1">
    <property type="nucleotide sequence ID" value="NZ_BAABJY010000001.1"/>
</dbReference>
<dbReference type="Gene3D" id="3.40.50.10910">
    <property type="entry name" value="Amidohydrolase"/>
    <property type="match status" value="1"/>
</dbReference>
<feature type="domain" description="Amidohydrolase-related" evidence="2">
    <location>
        <begin position="338"/>
        <end position="437"/>
    </location>
</feature>
<dbReference type="SUPFAM" id="SSF51338">
    <property type="entry name" value="Composite domain of metallo-dependent hydrolases"/>
    <property type="match status" value="1"/>
</dbReference>
<dbReference type="Gene3D" id="1.20.58.520">
    <property type="entry name" value="Amidohydrolase"/>
    <property type="match status" value="1"/>
</dbReference>
<dbReference type="Pfam" id="PF01979">
    <property type="entry name" value="Amidohydro_1"/>
    <property type="match status" value="2"/>
</dbReference>
<accession>A0ABP9DRK1</accession>
<feature type="chain" id="PRO_5046107083" evidence="1">
    <location>
        <begin position="23"/>
        <end position="444"/>
    </location>
</feature>
<dbReference type="EMBL" id="BAABJY010000001">
    <property type="protein sequence ID" value="GAA4858072.1"/>
    <property type="molecule type" value="Genomic_DNA"/>
</dbReference>
<keyword evidence="1" id="KW-0732">Signal</keyword>
<dbReference type="InterPro" id="IPR006680">
    <property type="entry name" value="Amidohydro-rel"/>
</dbReference>
<dbReference type="Proteomes" id="UP001501323">
    <property type="component" value="Unassembled WGS sequence"/>
</dbReference>
<dbReference type="InterPro" id="IPR011059">
    <property type="entry name" value="Metal-dep_hydrolase_composite"/>
</dbReference>
<evidence type="ECO:0000313" key="3">
    <source>
        <dbReference type="EMBL" id="GAA4858072.1"/>
    </source>
</evidence>
<gene>
    <name evidence="3" type="ORF">GCM10023332_07330</name>
</gene>
<dbReference type="InterPro" id="IPR051781">
    <property type="entry name" value="Metallo-dep_Hydrolase"/>
</dbReference>
<reference evidence="4" key="1">
    <citation type="journal article" date="2019" name="Int. J. Syst. Evol. Microbiol.">
        <title>The Global Catalogue of Microorganisms (GCM) 10K type strain sequencing project: providing services to taxonomists for standard genome sequencing and annotation.</title>
        <authorList>
            <consortium name="The Broad Institute Genomics Platform"/>
            <consortium name="The Broad Institute Genome Sequencing Center for Infectious Disease"/>
            <person name="Wu L."/>
            <person name="Ma J."/>
        </authorList>
    </citation>
    <scope>NUCLEOTIDE SEQUENCE [LARGE SCALE GENOMIC DNA]</scope>
    <source>
        <strain evidence="4">JCM 18392</strain>
    </source>
</reference>
<comment type="caution">
    <text evidence="3">The sequence shown here is derived from an EMBL/GenBank/DDBJ whole genome shotgun (WGS) entry which is preliminary data.</text>
</comment>
<evidence type="ECO:0000259" key="2">
    <source>
        <dbReference type="Pfam" id="PF01979"/>
    </source>
</evidence>
<feature type="signal peptide" evidence="1">
    <location>
        <begin position="1"/>
        <end position="22"/>
    </location>
</feature>
<dbReference type="PANTHER" id="PTHR43135:SF3">
    <property type="entry name" value="ALPHA-D-RIBOSE 1-METHYLPHOSPHONATE 5-TRIPHOSPHATE DIPHOSPHATASE"/>
    <property type="match status" value="1"/>
</dbReference>
<evidence type="ECO:0000256" key="1">
    <source>
        <dbReference type="SAM" id="SignalP"/>
    </source>
</evidence>
<dbReference type="Gene3D" id="3.30.110.90">
    <property type="entry name" value="Amidohydrolase"/>
    <property type="match status" value="1"/>
</dbReference>
<proteinExistence type="predicted"/>
<keyword evidence="4" id="KW-1185">Reference proteome</keyword>
<feature type="domain" description="Amidohydrolase-related" evidence="2">
    <location>
        <begin position="84"/>
        <end position="236"/>
    </location>
</feature>
<evidence type="ECO:0000313" key="4">
    <source>
        <dbReference type="Proteomes" id="UP001501323"/>
    </source>
</evidence>
<dbReference type="PANTHER" id="PTHR43135">
    <property type="entry name" value="ALPHA-D-RIBOSE 1-METHYLPHOSPHONATE 5-TRIPHOSPHATE DIPHOSPHATASE"/>
    <property type="match status" value="1"/>
</dbReference>
<dbReference type="InterPro" id="IPR032466">
    <property type="entry name" value="Metal_Hydrolase"/>
</dbReference>
<dbReference type="SUPFAM" id="SSF51556">
    <property type="entry name" value="Metallo-dependent hydrolases"/>
    <property type="match status" value="1"/>
</dbReference>
<organism evidence="3 4">
    <name type="scientific">Luteimonas vadosa</name>
    <dbReference type="NCBI Taxonomy" id="1165507"/>
    <lineage>
        <taxon>Bacteria</taxon>
        <taxon>Pseudomonadati</taxon>
        <taxon>Pseudomonadota</taxon>
        <taxon>Gammaproteobacteria</taxon>
        <taxon>Lysobacterales</taxon>
        <taxon>Lysobacteraceae</taxon>
        <taxon>Luteimonas</taxon>
    </lineage>
</organism>
<protein>
    <submittedName>
        <fullName evidence="3">Amidohydrolase family protein</fullName>
    </submittedName>
</protein>
<dbReference type="Gene3D" id="2.30.40.10">
    <property type="entry name" value="Urease, subunit C, domain 1"/>
    <property type="match status" value="1"/>
</dbReference>
<name>A0ABP9DRK1_9GAMM</name>